<organism evidence="1 2">
    <name type="scientific">Nitratireductor aquibiodomus RA22</name>
    <dbReference type="NCBI Taxonomy" id="1189611"/>
    <lineage>
        <taxon>Bacteria</taxon>
        <taxon>Pseudomonadati</taxon>
        <taxon>Pseudomonadota</taxon>
        <taxon>Alphaproteobacteria</taxon>
        <taxon>Hyphomicrobiales</taxon>
        <taxon>Phyllobacteriaceae</taxon>
        <taxon>Nitratireductor</taxon>
    </lineage>
</organism>
<evidence type="ECO:0000313" key="2">
    <source>
        <dbReference type="Proteomes" id="UP000004622"/>
    </source>
</evidence>
<proteinExistence type="predicted"/>
<reference evidence="1 2" key="1">
    <citation type="journal article" date="2012" name="J. Bacteriol.">
        <title>Genome Sequence of Nitratireductor aquibiodomus Strain RA22.</title>
        <authorList>
            <person name="Singh A."/>
            <person name="Jangir P.K."/>
            <person name="Kumari C."/>
            <person name="Sharma R."/>
        </authorList>
    </citation>
    <scope>NUCLEOTIDE SEQUENCE [LARGE SCALE GENOMIC DNA]</scope>
    <source>
        <strain evidence="1 2">RA22</strain>
    </source>
</reference>
<comment type="caution">
    <text evidence="1">The sequence shown here is derived from an EMBL/GenBank/DDBJ whole genome shotgun (WGS) entry which is preliminary data.</text>
</comment>
<accession>I5BSR7</accession>
<protein>
    <submittedName>
        <fullName evidence="1">Uncharacterized protein</fullName>
    </submittedName>
</protein>
<gene>
    <name evidence="1" type="ORF">A33O_18254</name>
</gene>
<dbReference type="EMBL" id="AJXZ01000049">
    <property type="protein sequence ID" value="EIM72619.1"/>
    <property type="molecule type" value="Genomic_DNA"/>
</dbReference>
<dbReference type="AlphaFoldDB" id="I5BSR7"/>
<evidence type="ECO:0000313" key="1">
    <source>
        <dbReference type="EMBL" id="EIM72619.1"/>
    </source>
</evidence>
<sequence>MKLLVVLPAILRRVCDMVEQSSRIGCCGVEHSYEHPLLLDFDFREYPVDKVDDPLSRRCQFHDPLVELHYPGPEFHQNRLYLGLRMRDMLFNQCHSLPPASALLLSSQRILDTGEEFID</sequence>
<dbReference type="Proteomes" id="UP000004622">
    <property type="component" value="Unassembled WGS sequence"/>
</dbReference>
<name>I5BSR7_9HYPH</name>